<protein>
    <submittedName>
        <fullName evidence="3">Ist1p</fullName>
    </submittedName>
</protein>
<sequence length="299" mass="34611">MAPSMIPFTVIKLKTCLKMCIQRLRYTQEKQQAIAKQSRRQVAQLLLTNKEQKAHYRVETLIHDDIHIELLEILELYCELLLARVQVINDISTEEQLVKEHMDDGINEAIRSLIYAILFVDEVKELSQLKDLMAWKINVEFVNGVIADHIDVPEKIIKKCSPSVPKEELVDLYLKEIAKTYDVPYSKLENSLSSSSSNISSDFSDPSGDIEDNDEEKPILALDNDDNDNADAKHPITVKKPRQNSENIKNDLKIPKDIKKEVIEKKQSEKKTTKRKTKKEQENDELDELKKRFDALRRK</sequence>
<evidence type="ECO:0000256" key="1">
    <source>
        <dbReference type="ARBA" id="ARBA00005536"/>
    </source>
</evidence>
<gene>
    <name evidence="3" type="primary">IST1</name>
    <name evidence="3" type="ORF">C1Q_02095</name>
</gene>
<dbReference type="Pfam" id="PF03398">
    <property type="entry name" value="Ist1"/>
    <property type="match status" value="1"/>
</dbReference>
<evidence type="ECO:0000313" key="3">
    <source>
        <dbReference type="EMBL" id="EEU07324.1"/>
    </source>
</evidence>
<feature type="region of interest" description="Disordered" evidence="2">
    <location>
        <begin position="191"/>
        <end position="284"/>
    </location>
</feature>
<dbReference type="InterPro" id="IPR005061">
    <property type="entry name" value="Ist1"/>
</dbReference>
<dbReference type="FunFam" id="1.20.1260.60:FF:000002">
    <property type="entry name" value="Vacuolar protein sorting-associated protein IST1"/>
    <property type="match status" value="1"/>
</dbReference>
<organism evidence="3 4">
    <name type="scientific">Saccharomyces cerevisiae (strain JAY291)</name>
    <name type="common">Baker's yeast</name>
    <dbReference type="NCBI Taxonomy" id="574961"/>
    <lineage>
        <taxon>Eukaryota</taxon>
        <taxon>Fungi</taxon>
        <taxon>Dikarya</taxon>
        <taxon>Ascomycota</taxon>
        <taxon>Saccharomycotina</taxon>
        <taxon>Saccharomycetes</taxon>
        <taxon>Saccharomycetales</taxon>
        <taxon>Saccharomycetaceae</taxon>
        <taxon>Saccharomyces</taxon>
    </lineage>
</organism>
<dbReference type="OrthoDB" id="29853at2759"/>
<proteinExistence type="inferred from homology"/>
<comment type="similarity">
    <text evidence="1">Belongs to the IST1 family.</text>
</comment>
<accession>C7GP97</accession>
<feature type="compositionally biased region" description="Low complexity" evidence="2">
    <location>
        <begin position="191"/>
        <end position="207"/>
    </location>
</feature>
<comment type="caution">
    <text evidence="3">The sequence shown here is derived from an EMBL/GenBank/DDBJ whole genome shotgun (WGS) entry which is preliminary data.</text>
</comment>
<name>C7GP97_YEAS2</name>
<dbReference type="InterPro" id="IPR042277">
    <property type="entry name" value="IST1-like"/>
</dbReference>
<evidence type="ECO:0000313" key="4">
    <source>
        <dbReference type="Proteomes" id="UP000008073"/>
    </source>
</evidence>
<dbReference type="AlphaFoldDB" id="C7GP97"/>
<reference evidence="3 4" key="1">
    <citation type="journal article" date="2009" name="Genome Res.">
        <title>Genome structure of a Saccharomyces cerevisiae strain widely used in bioethanol production.</title>
        <authorList>
            <person name="Argueso J.L."/>
            <person name="Carazzolle M.F."/>
            <person name="Mieczkowski P.A."/>
            <person name="Duarte F.M."/>
            <person name="Netto O.V."/>
            <person name="Missawa S.K."/>
            <person name="Galzerani F."/>
            <person name="Costa G.G."/>
            <person name="Vidal R.O."/>
            <person name="Noronha M.F."/>
            <person name="Dominska M."/>
            <person name="Andrietta M.G."/>
            <person name="Andrietta S.R."/>
            <person name="Cunha A.F."/>
            <person name="Gomes L.H."/>
            <person name="Tavares F.C."/>
            <person name="Alcarde A.R."/>
            <person name="Dietrich F.S."/>
            <person name="McCusker J.H."/>
            <person name="Petes T.D."/>
            <person name="Pereira G.A."/>
        </authorList>
    </citation>
    <scope>NUCLEOTIDE SEQUENCE [LARGE SCALE GENOMIC DNA]</scope>
    <source>
        <strain evidence="3 4">JAY291</strain>
    </source>
</reference>
<dbReference type="GO" id="GO:0015031">
    <property type="term" value="P:protein transport"/>
    <property type="evidence" value="ECO:0007669"/>
    <property type="project" value="InterPro"/>
</dbReference>
<evidence type="ECO:0000256" key="2">
    <source>
        <dbReference type="SAM" id="MobiDB-lite"/>
    </source>
</evidence>
<feature type="compositionally biased region" description="Basic and acidic residues" evidence="2">
    <location>
        <begin position="248"/>
        <end position="271"/>
    </location>
</feature>
<dbReference type="Gene3D" id="1.20.1260.60">
    <property type="entry name" value="Vacuolar protein sorting-associated protein Ist1"/>
    <property type="match status" value="1"/>
</dbReference>
<dbReference type="EMBL" id="ACFL01000082">
    <property type="protein sequence ID" value="EEU07324.1"/>
    <property type="molecule type" value="Genomic_DNA"/>
</dbReference>
<dbReference type="PANTHER" id="PTHR12161:SF5">
    <property type="entry name" value="IST1 HOMOLOG"/>
    <property type="match status" value="1"/>
</dbReference>
<dbReference type="PANTHER" id="PTHR12161">
    <property type="entry name" value="IST1 FAMILY MEMBER"/>
    <property type="match status" value="1"/>
</dbReference>
<dbReference type="Proteomes" id="UP000008073">
    <property type="component" value="Unassembled WGS sequence"/>
</dbReference>